<name>A0A7G7XLK2_9CAUD</name>
<organism evidence="1 2">
    <name type="scientific">Aeromonas phage D6</name>
    <dbReference type="NCBI Taxonomy" id="2593322"/>
    <lineage>
        <taxon>Viruses</taxon>
        <taxon>Duplodnaviria</taxon>
        <taxon>Heunggongvirae</taxon>
        <taxon>Uroviricota</taxon>
        <taxon>Caudoviricetes</taxon>
        <taxon>Chimalliviridae</taxon>
        <taxon>Ludhianavirus</taxon>
        <taxon>Ludhianavirus D6</taxon>
    </lineage>
</organism>
<proteinExistence type="predicted"/>
<keyword evidence="2" id="KW-1185">Reference proteome</keyword>
<sequence>MDLVQHTKTFTGLYECATVSDMIAMAPFHTGKGDYFYVVETNKFYYFARKALLGNDIYNFPVVTDIIFEKMSGFHFPTSINPAVDPQSVIIEDLAIDGTGEIVLLSGDKLDEESEKTFLAIFPKKVAYDENVGSVTVNLTLSKKPDFEPSVLVGKNLRWAGPAVFTKDFTGSLRKINDLEYTAELEFILPLHMETLESSSLVFEAELSNEQGDKKVSSDSTFMFEATLDQSRFRNNGFIATKAGSFYYKNAGRVTLPQGFMFLLGDDAEKITAIPDSWELKGPFADIGQMTYVEKLGLHHIECRVTGCDNAELSMTFDKRVAVHPFIAGARMKDLSFDFAQVPTAGTDPLFSAKLQLTVEHEFNHPGFRDLWVFPTSNPNEPWGDPHEYDMDGTADDLYRIISDPLIRPYGSTERFIASHPGEWFELQTRFQHDEYETIWTLDLYHQLQVIECRTDLDLAGESKLAIEALVHPSRPNELYIRDWFLKEGFYNKSLVQVLKTGFLDSPFADKDGKMVEMTKIVVLDKDYVHGTEISLTLPVGCIKDGLQYFNVVTVTLTPKVVYPDITCTYSPGERSLVFTPLIGTPYTNEYAVPVTFESVSGILNNLEFIHEEIPYGQVTNRQSVSLKLRVIDENLPASLIRPVLNFKVQDKEVSIPDQWAYFYHQGLGNTHIPQAVQFRKESSGTTSFAMLKNVLPSFLPSVVNLKMPLVGIVEAKVEEGTMFAVFHTDVPHGNLWTEPMGNGTYVLEITYPGLDNPIKGNVLKGPPIPPYGKNPGFELTSNPEDMEAVLSFQYLRMNDLAMDAHDVHVVDLNGNRGSVLNSGAVVHSTPVENSITPIERPYQPLLVSPVGLTGWFIESGQVFTHKPPLLAGWVHELVEGEWDHEYFQPWNVVYRNTETGEVVENTARNLVEIISYSVNGESNSPRVKFSQEGVRFTNPARVTPDEKVTVRAKFRAGTWEGEVKPTFVATITLTT</sequence>
<dbReference type="EMBL" id="MN131137">
    <property type="protein sequence ID" value="QNH80847.1"/>
    <property type="molecule type" value="Genomic_DNA"/>
</dbReference>
<dbReference type="Proteomes" id="UP000317575">
    <property type="component" value="Segment"/>
</dbReference>
<protein>
    <submittedName>
        <fullName evidence="1">Uncharacterized protein</fullName>
    </submittedName>
</protein>
<evidence type="ECO:0000313" key="2">
    <source>
        <dbReference type="Proteomes" id="UP000317575"/>
    </source>
</evidence>
<reference evidence="1" key="1">
    <citation type="submission" date="2019-06" db="EMBL/GenBank/DDBJ databases">
        <title>Complete genome sequence of Aeromonas hydrophila bacteriophage D6.</title>
        <authorList>
            <person name="Rai S."/>
            <person name="Tyagi A."/>
            <person name="Kumar N."/>
            <person name="Singh N."/>
        </authorList>
    </citation>
    <scope>NUCLEOTIDE SEQUENCE [LARGE SCALE GENOMIC DNA]</scope>
</reference>
<accession>A0A7G7XLK2</accession>
<gene>
    <name evidence="1" type="ORF">D6_0167</name>
</gene>
<evidence type="ECO:0000313" key="1">
    <source>
        <dbReference type="EMBL" id="QNH80847.1"/>
    </source>
</evidence>